<dbReference type="InParanoid" id="A0A0R0G0H8"/>
<evidence type="ECO:0000313" key="4">
    <source>
        <dbReference type="Proteomes" id="UP000008827"/>
    </source>
</evidence>
<feature type="signal peptide" evidence="1">
    <location>
        <begin position="1"/>
        <end position="30"/>
    </location>
</feature>
<evidence type="ECO:0000256" key="1">
    <source>
        <dbReference type="SAM" id="SignalP"/>
    </source>
</evidence>
<keyword evidence="1" id="KW-0732">Signal</keyword>
<reference evidence="2 3" key="1">
    <citation type="journal article" date="2010" name="Nature">
        <title>Genome sequence of the palaeopolyploid soybean.</title>
        <authorList>
            <person name="Schmutz J."/>
            <person name="Cannon S.B."/>
            <person name="Schlueter J."/>
            <person name="Ma J."/>
            <person name="Mitros T."/>
            <person name="Nelson W."/>
            <person name="Hyten D.L."/>
            <person name="Song Q."/>
            <person name="Thelen J.J."/>
            <person name="Cheng J."/>
            <person name="Xu D."/>
            <person name="Hellsten U."/>
            <person name="May G.D."/>
            <person name="Yu Y."/>
            <person name="Sakurai T."/>
            <person name="Umezawa T."/>
            <person name="Bhattacharyya M.K."/>
            <person name="Sandhu D."/>
            <person name="Valliyodan B."/>
            <person name="Lindquist E."/>
            <person name="Peto M."/>
            <person name="Grant D."/>
            <person name="Shu S."/>
            <person name="Goodstein D."/>
            <person name="Barry K."/>
            <person name="Futrell-Griggs M."/>
            <person name="Abernathy B."/>
            <person name="Du J."/>
            <person name="Tian Z."/>
            <person name="Zhu L."/>
            <person name="Gill N."/>
            <person name="Joshi T."/>
            <person name="Libault M."/>
            <person name="Sethuraman A."/>
            <person name="Zhang X.-C."/>
            <person name="Shinozaki K."/>
            <person name="Nguyen H.T."/>
            <person name="Wing R.A."/>
            <person name="Cregan P."/>
            <person name="Specht J."/>
            <person name="Grimwood J."/>
            <person name="Rokhsar D."/>
            <person name="Stacey G."/>
            <person name="Shoemaker R.C."/>
            <person name="Jackson S.A."/>
        </authorList>
    </citation>
    <scope>NUCLEOTIDE SEQUENCE</scope>
    <source>
        <strain evidence="3">cv. Williams 82</strain>
        <tissue evidence="2">Callus</tissue>
    </source>
</reference>
<proteinExistence type="predicted"/>
<reference evidence="3" key="2">
    <citation type="submission" date="2018-02" db="UniProtKB">
        <authorList>
            <consortium name="EnsemblPlants"/>
        </authorList>
    </citation>
    <scope>IDENTIFICATION</scope>
    <source>
        <strain evidence="3">Williams 82</strain>
    </source>
</reference>
<name>A0A0R0G0H8_SOYBN</name>
<dbReference type="AlphaFoldDB" id="A0A0R0G0H8"/>
<gene>
    <name evidence="2" type="ORF">GLYMA_15G138100</name>
</gene>
<dbReference type="Pfam" id="PF13668">
    <property type="entry name" value="Ferritin_2"/>
    <property type="match status" value="1"/>
</dbReference>
<keyword evidence="4" id="KW-1185">Reference proteome</keyword>
<dbReference type="EnsemblPlants" id="KRH11902">
    <property type="protein sequence ID" value="KRH11902"/>
    <property type="gene ID" value="GLYMA_15G138100"/>
</dbReference>
<protein>
    <recommendedName>
        <fullName evidence="5">Desiccation-related protein PCC13-62</fullName>
    </recommendedName>
</protein>
<feature type="chain" id="PRO_5014521169" description="Desiccation-related protein PCC13-62" evidence="1">
    <location>
        <begin position="31"/>
        <end position="290"/>
    </location>
</feature>
<dbReference type="PANTHER" id="PTHR31694:SF12">
    <property type="entry name" value="DESICCATION-LIKE PROTEIN"/>
    <property type="match status" value="1"/>
</dbReference>
<dbReference type="InterPro" id="IPR052965">
    <property type="entry name" value="Pigment-catalase-like"/>
</dbReference>
<evidence type="ECO:0008006" key="5">
    <source>
        <dbReference type="Google" id="ProtNLM"/>
    </source>
</evidence>
<dbReference type="EMBL" id="CM000848">
    <property type="protein sequence ID" value="KRH11902.1"/>
    <property type="molecule type" value="Genomic_DNA"/>
</dbReference>
<evidence type="ECO:0000313" key="3">
    <source>
        <dbReference type="EnsemblPlants" id="KRH11902"/>
    </source>
</evidence>
<dbReference type="Gramene" id="KRH11902">
    <property type="protein sequence ID" value="KRH11902"/>
    <property type="gene ID" value="GLYMA_15G138100"/>
</dbReference>
<dbReference type="PANTHER" id="PTHR31694">
    <property type="entry name" value="DESICCATION-LIKE PROTEIN"/>
    <property type="match status" value="1"/>
</dbReference>
<evidence type="ECO:0000313" key="2">
    <source>
        <dbReference type="EMBL" id="KRH11902.1"/>
    </source>
</evidence>
<reference evidence="2" key="3">
    <citation type="submission" date="2018-07" db="EMBL/GenBank/DDBJ databases">
        <title>WGS assembly of Glycine max.</title>
        <authorList>
            <person name="Schmutz J."/>
            <person name="Cannon S."/>
            <person name="Schlueter J."/>
            <person name="Ma J."/>
            <person name="Mitros T."/>
            <person name="Nelson W."/>
            <person name="Hyten D."/>
            <person name="Song Q."/>
            <person name="Thelen J."/>
            <person name="Cheng J."/>
            <person name="Xu D."/>
            <person name="Hellsten U."/>
            <person name="May G."/>
            <person name="Yu Y."/>
            <person name="Sakurai T."/>
            <person name="Umezawa T."/>
            <person name="Bhattacharyya M."/>
            <person name="Sandhu D."/>
            <person name="Valliyodan B."/>
            <person name="Lindquist E."/>
            <person name="Peto M."/>
            <person name="Grant D."/>
            <person name="Shu S."/>
            <person name="Goodstein D."/>
            <person name="Barry K."/>
            <person name="Futrell-Griggs M."/>
            <person name="Abernathy B."/>
            <person name="Du J."/>
            <person name="Tian Z."/>
            <person name="Zhu L."/>
            <person name="Gill N."/>
            <person name="Joshi T."/>
            <person name="Libault M."/>
            <person name="Sethuraman A."/>
            <person name="Zhang X."/>
            <person name="Shinozaki K."/>
            <person name="Nguyen H."/>
            <person name="Wing R."/>
            <person name="Cregan P."/>
            <person name="Specht J."/>
            <person name="Grimwood J."/>
            <person name="Rokhsar D."/>
            <person name="Stacey G."/>
            <person name="Shoemaker R."/>
            <person name="Jackson S."/>
        </authorList>
    </citation>
    <scope>NUCLEOTIDE SEQUENCE</scope>
    <source>
        <tissue evidence="2">Callus</tissue>
    </source>
</reference>
<accession>A0A0R0G0H8</accession>
<organism evidence="2">
    <name type="scientific">Glycine max</name>
    <name type="common">Soybean</name>
    <name type="synonym">Glycine hispida</name>
    <dbReference type="NCBI Taxonomy" id="3847"/>
    <lineage>
        <taxon>Eukaryota</taxon>
        <taxon>Viridiplantae</taxon>
        <taxon>Streptophyta</taxon>
        <taxon>Embryophyta</taxon>
        <taxon>Tracheophyta</taxon>
        <taxon>Spermatophyta</taxon>
        <taxon>Magnoliopsida</taxon>
        <taxon>eudicotyledons</taxon>
        <taxon>Gunneridae</taxon>
        <taxon>Pentapetalae</taxon>
        <taxon>rosids</taxon>
        <taxon>fabids</taxon>
        <taxon>Fabales</taxon>
        <taxon>Fabaceae</taxon>
        <taxon>Papilionoideae</taxon>
        <taxon>50 kb inversion clade</taxon>
        <taxon>NPAAA clade</taxon>
        <taxon>indigoferoid/millettioid clade</taxon>
        <taxon>Phaseoleae</taxon>
        <taxon>Glycine</taxon>
        <taxon>Glycine subgen. Soja</taxon>
    </lineage>
</organism>
<sequence length="290" mass="31839">MGTYISRARASIVIFLASLVLPLLLPNCYSPSVLIASAQIPELSDADLLEFPLNLEYLEAEFFLFRAFGYGLDVAAPNLTGGGPPPIGAKKVELDSLAKDVILQFAFQEVGHLRAIKSNSASFAKLMDSPVEKPLVPPFDPYANHLIYNCILCDSLCWPYWLCWCQSTATKCYFQEGLLGVESGQDAVLRELLYECKVQLVAQYKVTVAEFTNRISIHRSKLGNMGMKDEGIIVPKELGAESRVRGNILAGDDDSLAYSRTPEEILRIVYGSDHEDVCGGFYPNGASGLI</sequence>
<dbReference type="Proteomes" id="UP000008827">
    <property type="component" value="Chromosome 15"/>
</dbReference>